<dbReference type="PROSITE" id="PS00697">
    <property type="entry name" value="DNA_LIGASE_A1"/>
    <property type="match status" value="1"/>
</dbReference>
<keyword evidence="7" id="KW-1185">Reference proteome</keyword>
<dbReference type="Gene3D" id="3.30.470.30">
    <property type="entry name" value="DNA ligase/mRNA capping enzyme"/>
    <property type="match status" value="1"/>
</dbReference>
<dbReference type="Gene3D" id="2.40.50.140">
    <property type="entry name" value="Nucleic acid-binding proteins"/>
    <property type="match status" value="1"/>
</dbReference>
<accession>A0A4R8LVA0</accession>
<dbReference type="InterPro" id="IPR012310">
    <property type="entry name" value="DNA_ligase_ATP-dep_cent"/>
</dbReference>
<evidence type="ECO:0000256" key="3">
    <source>
        <dbReference type="ARBA" id="ARBA00022598"/>
    </source>
</evidence>
<keyword evidence="3" id="KW-0436">Ligase</keyword>
<dbReference type="SUPFAM" id="SSF50249">
    <property type="entry name" value="Nucleic acid-binding proteins"/>
    <property type="match status" value="1"/>
</dbReference>
<name>A0A4R8LVA0_9BACL</name>
<organism evidence="6 7">
    <name type="scientific">Alicyclobacillus sacchari</name>
    <dbReference type="NCBI Taxonomy" id="392010"/>
    <lineage>
        <taxon>Bacteria</taxon>
        <taxon>Bacillati</taxon>
        <taxon>Bacillota</taxon>
        <taxon>Bacilli</taxon>
        <taxon>Bacillales</taxon>
        <taxon>Alicyclobacillaceae</taxon>
        <taxon>Alicyclobacillus</taxon>
    </lineage>
</organism>
<evidence type="ECO:0000256" key="1">
    <source>
        <dbReference type="ARBA" id="ARBA00007572"/>
    </source>
</evidence>
<evidence type="ECO:0000313" key="7">
    <source>
        <dbReference type="Proteomes" id="UP000294581"/>
    </source>
</evidence>
<dbReference type="SUPFAM" id="SSF56091">
    <property type="entry name" value="DNA ligase/mRNA capping enzyme, catalytic domain"/>
    <property type="match status" value="1"/>
</dbReference>
<dbReference type="PROSITE" id="PS50160">
    <property type="entry name" value="DNA_LIGASE_A3"/>
    <property type="match status" value="1"/>
</dbReference>
<dbReference type="InterPro" id="IPR012340">
    <property type="entry name" value="NA-bd_OB-fold"/>
</dbReference>
<dbReference type="GO" id="GO:0005524">
    <property type="term" value="F:ATP binding"/>
    <property type="evidence" value="ECO:0007669"/>
    <property type="project" value="InterPro"/>
</dbReference>
<evidence type="ECO:0000259" key="5">
    <source>
        <dbReference type="PROSITE" id="PS50160"/>
    </source>
</evidence>
<dbReference type="InterPro" id="IPR050191">
    <property type="entry name" value="ATP-dep_DNA_ligase"/>
</dbReference>
<dbReference type="GO" id="GO:0006281">
    <property type="term" value="P:DNA repair"/>
    <property type="evidence" value="ECO:0007669"/>
    <property type="project" value="InterPro"/>
</dbReference>
<dbReference type="RefSeq" id="WP_166668966.1">
    <property type="nucleotide sequence ID" value="NZ_BSUS01000001.1"/>
</dbReference>
<dbReference type="Pfam" id="PF04679">
    <property type="entry name" value="DNA_ligase_A_C"/>
    <property type="match status" value="1"/>
</dbReference>
<reference evidence="6 7" key="1">
    <citation type="submission" date="2019-03" db="EMBL/GenBank/DDBJ databases">
        <title>Genomic Encyclopedia of Type Strains, Phase IV (KMG-IV): sequencing the most valuable type-strain genomes for metagenomic binning, comparative biology and taxonomic classification.</title>
        <authorList>
            <person name="Goeker M."/>
        </authorList>
    </citation>
    <scope>NUCLEOTIDE SEQUENCE [LARGE SCALE GENOMIC DNA]</scope>
    <source>
        <strain evidence="6 7">DSM 17974</strain>
    </source>
</reference>
<feature type="domain" description="ATP-dependent DNA ligase family profile" evidence="5">
    <location>
        <begin position="103"/>
        <end position="193"/>
    </location>
</feature>
<protein>
    <recommendedName>
        <fullName evidence="2">DNA ligase (ATP)</fullName>
        <ecNumber evidence="2">6.5.1.1</ecNumber>
    </recommendedName>
</protein>
<proteinExistence type="inferred from homology"/>
<dbReference type="InterPro" id="IPR016059">
    <property type="entry name" value="DNA_ligase_ATP-dep_CS"/>
</dbReference>
<dbReference type="Pfam" id="PF01068">
    <property type="entry name" value="DNA_ligase_A_M"/>
    <property type="match status" value="1"/>
</dbReference>
<gene>
    <name evidence="6" type="ORF">C7445_102257</name>
</gene>
<dbReference type="GO" id="GO:0006310">
    <property type="term" value="P:DNA recombination"/>
    <property type="evidence" value="ECO:0007669"/>
    <property type="project" value="InterPro"/>
</dbReference>
<dbReference type="AlphaFoldDB" id="A0A4R8LVA0"/>
<comment type="caution">
    <text evidence="6">The sequence shown here is derived from an EMBL/GenBank/DDBJ whole genome shotgun (WGS) entry which is preliminary data.</text>
</comment>
<dbReference type="InterPro" id="IPR012309">
    <property type="entry name" value="DNA_ligase_ATP-dep_C"/>
</dbReference>
<comment type="similarity">
    <text evidence="1">Belongs to the ATP-dependent DNA ligase family.</text>
</comment>
<dbReference type="CDD" id="cd07971">
    <property type="entry name" value="OBF_DNA_ligase_LigD"/>
    <property type="match status" value="1"/>
</dbReference>
<evidence type="ECO:0000256" key="4">
    <source>
        <dbReference type="ARBA" id="ARBA00034003"/>
    </source>
</evidence>
<sequence>MKLFRPFEPVQTDELPTGTNWIGQVKWDGVRIVAHARDGAVNLVNRHGRSRNQAYPELAAALAPLVRQDCVLDGEVVAFAGGKPSFYHVLRRDRARRPADVDALRRQLPIVYMVFDIVWARGRPLHHLPLADRQERLRTLLEENDLVRLVASERALESLWIAVCEMGMEGIVVKDVTSTYEFGGKDKRWQKRKHRRNAAAVICGVTMKDGRSSALLLGLHDERGRLHYIGRAGPGALGTRQWGELVHKALAHPSAHCPCTVLPSRIPRDIIWTLPIIPVKVSFLEWTPDGTLRQPLLEGVLEIDPGMCTIDAADQ</sequence>
<dbReference type="Proteomes" id="UP000294581">
    <property type="component" value="Unassembled WGS sequence"/>
</dbReference>
<evidence type="ECO:0000256" key="2">
    <source>
        <dbReference type="ARBA" id="ARBA00012727"/>
    </source>
</evidence>
<dbReference type="GO" id="GO:0003910">
    <property type="term" value="F:DNA ligase (ATP) activity"/>
    <property type="evidence" value="ECO:0007669"/>
    <property type="project" value="UniProtKB-EC"/>
</dbReference>
<dbReference type="PANTHER" id="PTHR45674">
    <property type="entry name" value="DNA LIGASE 1/3 FAMILY MEMBER"/>
    <property type="match status" value="1"/>
</dbReference>
<dbReference type="CDD" id="cd07906">
    <property type="entry name" value="Adenylation_DNA_ligase_LigD_LigC"/>
    <property type="match status" value="1"/>
</dbReference>
<dbReference type="EMBL" id="SORF01000002">
    <property type="protein sequence ID" value="TDY50697.1"/>
    <property type="molecule type" value="Genomic_DNA"/>
</dbReference>
<dbReference type="Gene3D" id="3.30.1490.70">
    <property type="match status" value="1"/>
</dbReference>
<dbReference type="PANTHER" id="PTHR45674:SF4">
    <property type="entry name" value="DNA LIGASE 1"/>
    <property type="match status" value="1"/>
</dbReference>
<evidence type="ECO:0000313" key="6">
    <source>
        <dbReference type="EMBL" id="TDY50697.1"/>
    </source>
</evidence>
<comment type="catalytic activity">
    <reaction evidence="4">
        <text>ATP + (deoxyribonucleotide)n-3'-hydroxyl + 5'-phospho-(deoxyribonucleotide)m = (deoxyribonucleotide)n+m + AMP + diphosphate.</text>
        <dbReference type="EC" id="6.5.1.1"/>
    </reaction>
</comment>
<dbReference type="EC" id="6.5.1.1" evidence="2"/>